<dbReference type="SUPFAM" id="SSF52540">
    <property type="entry name" value="P-loop containing nucleoside triphosphate hydrolases"/>
    <property type="match status" value="1"/>
</dbReference>
<feature type="domain" description="G" evidence="4">
    <location>
        <begin position="86"/>
        <end position="194"/>
    </location>
</feature>
<dbReference type="Pfam" id="PF01926">
    <property type="entry name" value="MMR_HSR1"/>
    <property type="match status" value="1"/>
</dbReference>
<sequence>MKLVRYFGSLSSTKAFMYSPPPVPPPPKKSYKIPSPHPIRMNEKKAEVVSYRIPNRPLTEVYEVPLEARIALFPYFEAPEDSKSIEIAVVGAPNAGKSTLINKILGAEIFATSRKVNTTIDAKEGIKTIDNVQMVFHDTPGIISTHGIRTNRISTLGWDSVSSSDLTLFLVDAVKVLRDDVKAAASRLQRLLEKRSEDIDIPELRLIDESEDAYQERKSQILKTIPAYLVFTKVDLVQDRRRVKYIENELHEYARFDKTFYISTKENYNVGTLVKDIMESAEPGDWTYHPMQLTTLSDIDKVNQLFRTEMLEMYHDRLPYIWYTRVVGWTPYLDGTLRIDTELMVHSNIQVGMAVGKAARCIKKLHFNVKCRLEKLYQRPIFLTIKVKKMKEYVSWAIRHNREVNLLHPKLQISDEISKKTIKFLEDPNKED</sequence>
<evidence type="ECO:0000259" key="4">
    <source>
        <dbReference type="Pfam" id="PF01926"/>
    </source>
</evidence>
<dbReference type="Gene3D" id="3.30.300.20">
    <property type="match status" value="1"/>
</dbReference>
<dbReference type="InterPro" id="IPR005662">
    <property type="entry name" value="GTPase_Era-like"/>
</dbReference>
<keyword evidence="6" id="KW-1185">Reference proteome</keyword>
<evidence type="ECO:0000256" key="1">
    <source>
        <dbReference type="ARBA" id="ARBA00007921"/>
    </source>
</evidence>
<name>A0AAU9J797_9CILI</name>
<organism evidence="5 6">
    <name type="scientific">Blepharisma stoltei</name>
    <dbReference type="NCBI Taxonomy" id="1481888"/>
    <lineage>
        <taxon>Eukaryota</taxon>
        <taxon>Sar</taxon>
        <taxon>Alveolata</taxon>
        <taxon>Ciliophora</taxon>
        <taxon>Postciliodesmatophora</taxon>
        <taxon>Heterotrichea</taxon>
        <taxon>Heterotrichida</taxon>
        <taxon>Blepharismidae</taxon>
        <taxon>Blepharisma</taxon>
    </lineage>
</organism>
<protein>
    <recommendedName>
        <fullName evidence="4">G domain-containing protein</fullName>
    </recommendedName>
</protein>
<keyword evidence="2" id="KW-0547">Nucleotide-binding</keyword>
<dbReference type="CDD" id="cd04163">
    <property type="entry name" value="Era"/>
    <property type="match status" value="1"/>
</dbReference>
<dbReference type="PANTHER" id="PTHR42698:SF1">
    <property type="entry name" value="GTPASE ERA, MITOCHONDRIAL"/>
    <property type="match status" value="1"/>
</dbReference>
<dbReference type="InterPro" id="IPR027417">
    <property type="entry name" value="P-loop_NTPase"/>
</dbReference>
<dbReference type="Proteomes" id="UP001162131">
    <property type="component" value="Unassembled WGS sequence"/>
</dbReference>
<proteinExistence type="inferred from homology"/>
<dbReference type="AlphaFoldDB" id="A0AAU9J797"/>
<dbReference type="InterPro" id="IPR009019">
    <property type="entry name" value="KH_sf_prok-type"/>
</dbReference>
<dbReference type="InterPro" id="IPR030388">
    <property type="entry name" value="G_ERA_dom"/>
</dbReference>
<dbReference type="GO" id="GO:0000028">
    <property type="term" value="P:ribosomal small subunit assembly"/>
    <property type="evidence" value="ECO:0007669"/>
    <property type="project" value="TreeGrafter"/>
</dbReference>
<evidence type="ECO:0000256" key="3">
    <source>
        <dbReference type="ARBA" id="ARBA00023134"/>
    </source>
</evidence>
<dbReference type="Gene3D" id="3.40.50.300">
    <property type="entry name" value="P-loop containing nucleotide triphosphate hydrolases"/>
    <property type="match status" value="1"/>
</dbReference>
<dbReference type="InterPro" id="IPR015946">
    <property type="entry name" value="KH_dom-like_a/b"/>
</dbReference>
<evidence type="ECO:0000313" key="6">
    <source>
        <dbReference type="Proteomes" id="UP001162131"/>
    </source>
</evidence>
<comment type="caution">
    <text evidence="5">The sequence shown here is derived from an EMBL/GenBank/DDBJ whole genome shotgun (WGS) entry which is preliminary data.</text>
</comment>
<gene>
    <name evidence="5" type="ORF">BSTOLATCC_MIC33027</name>
</gene>
<keyword evidence="3" id="KW-0342">GTP-binding</keyword>
<dbReference type="GO" id="GO:0019843">
    <property type="term" value="F:rRNA binding"/>
    <property type="evidence" value="ECO:0007669"/>
    <property type="project" value="TreeGrafter"/>
</dbReference>
<dbReference type="PANTHER" id="PTHR42698">
    <property type="entry name" value="GTPASE ERA"/>
    <property type="match status" value="1"/>
</dbReference>
<dbReference type="GO" id="GO:0005525">
    <property type="term" value="F:GTP binding"/>
    <property type="evidence" value="ECO:0007669"/>
    <property type="project" value="UniProtKB-KW"/>
</dbReference>
<dbReference type="NCBIfam" id="TIGR00231">
    <property type="entry name" value="small_GTP"/>
    <property type="match status" value="1"/>
</dbReference>
<dbReference type="SUPFAM" id="SSF54814">
    <property type="entry name" value="Prokaryotic type KH domain (KH-domain type II)"/>
    <property type="match status" value="1"/>
</dbReference>
<dbReference type="GO" id="GO:0043024">
    <property type="term" value="F:ribosomal small subunit binding"/>
    <property type="evidence" value="ECO:0007669"/>
    <property type="project" value="TreeGrafter"/>
</dbReference>
<accession>A0AAU9J797</accession>
<evidence type="ECO:0000256" key="2">
    <source>
        <dbReference type="ARBA" id="ARBA00022741"/>
    </source>
</evidence>
<evidence type="ECO:0000313" key="5">
    <source>
        <dbReference type="EMBL" id="CAG9323125.1"/>
    </source>
</evidence>
<dbReference type="InterPro" id="IPR006073">
    <property type="entry name" value="GTP-bd"/>
</dbReference>
<dbReference type="EMBL" id="CAJZBQ010000033">
    <property type="protein sequence ID" value="CAG9323125.1"/>
    <property type="molecule type" value="Genomic_DNA"/>
</dbReference>
<comment type="similarity">
    <text evidence="1">Belongs to the TRAFAC class TrmE-Era-EngA-EngB-Septin-like GTPase superfamily. Era GTPase family.</text>
</comment>
<dbReference type="InterPro" id="IPR005225">
    <property type="entry name" value="Small_GTP-bd"/>
</dbReference>
<reference evidence="5" key="1">
    <citation type="submission" date="2021-09" db="EMBL/GenBank/DDBJ databases">
        <authorList>
            <consortium name="AG Swart"/>
            <person name="Singh M."/>
            <person name="Singh A."/>
            <person name="Seah K."/>
            <person name="Emmerich C."/>
        </authorList>
    </citation>
    <scope>NUCLEOTIDE SEQUENCE</scope>
    <source>
        <strain evidence="5">ATCC30299</strain>
    </source>
</reference>